<evidence type="ECO:0000313" key="4">
    <source>
        <dbReference type="Proteomes" id="UP000321947"/>
    </source>
</evidence>
<evidence type="ECO:0000313" key="3">
    <source>
        <dbReference type="Proteomes" id="UP000321393"/>
    </source>
</evidence>
<gene>
    <name evidence="2" type="ORF">E5676_scaffold231G00280</name>
    <name evidence="1" type="ORF">E6C27_scaffold418G00640</name>
</gene>
<dbReference type="OrthoDB" id="683469at2759"/>
<dbReference type="EMBL" id="SSTE01000601">
    <property type="protein sequence ID" value="KAA0067248.1"/>
    <property type="molecule type" value="Genomic_DNA"/>
</dbReference>
<sequence>MAQKNIKLSSLEPNLQLIPEYNVVLNEVRNLSSLTVNVCPLELGDDTNRLVSMVHVKSFDDDFNDNDNSFGMEISSEIMMLRRLRPNEIIQDFRKEYKVDITYVRAWRAREAALSMVGGSFKESYTLLAQYEEALKISKP</sequence>
<comment type="caution">
    <text evidence="2">The sequence shown here is derived from an EMBL/GenBank/DDBJ whole genome shotgun (WGS) entry which is preliminary data.</text>
</comment>
<proteinExistence type="predicted"/>
<accession>A0A5D3CFW2</accession>
<dbReference type="EMBL" id="SSTD01011057">
    <property type="protein sequence ID" value="TYK10857.1"/>
    <property type="molecule type" value="Genomic_DNA"/>
</dbReference>
<dbReference type="Proteomes" id="UP000321947">
    <property type="component" value="Unassembled WGS sequence"/>
</dbReference>
<evidence type="ECO:0000313" key="1">
    <source>
        <dbReference type="EMBL" id="KAA0067248.1"/>
    </source>
</evidence>
<dbReference type="Proteomes" id="UP000321393">
    <property type="component" value="Unassembled WGS sequence"/>
</dbReference>
<organism evidence="2 4">
    <name type="scientific">Cucumis melo var. makuwa</name>
    <name type="common">Oriental melon</name>
    <dbReference type="NCBI Taxonomy" id="1194695"/>
    <lineage>
        <taxon>Eukaryota</taxon>
        <taxon>Viridiplantae</taxon>
        <taxon>Streptophyta</taxon>
        <taxon>Embryophyta</taxon>
        <taxon>Tracheophyta</taxon>
        <taxon>Spermatophyta</taxon>
        <taxon>Magnoliopsida</taxon>
        <taxon>eudicotyledons</taxon>
        <taxon>Gunneridae</taxon>
        <taxon>Pentapetalae</taxon>
        <taxon>rosids</taxon>
        <taxon>fabids</taxon>
        <taxon>Cucurbitales</taxon>
        <taxon>Cucurbitaceae</taxon>
        <taxon>Benincaseae</taxon>
        <taxon>Cucumis</taxon>
    </lineage>
</organism>
<evidence type="ECO:0000313" key="2">
    <source>
        <dbReference type="EMBL" id="TYK10857.1"/>
    </source>
</evidence>
<reference evidence="3 4" key="1">
    <citation type="submission" date="2019-08" db="EMBL/GenBank/DDBJ databases">
        <title>Draft genome sequences of two oriental melons (Cucumis melo L. var makuwa).</title>
        <authorList>
            <person name="Kwon S.-Y."/>
        </authorList>
    </citation>
    <scope>NUCLEOTIDE SEQUENCE [LARGE SCALE GENOMIC DNA]</scope>
    <source>
        <strain evidence="4">cv. Chang Bougi</strain>
        <strain evidence="3">cv. SW 3</strain>
        <tissue evidence="2">Leaf</tissue>
    </source>
</reference>
<dbReference type="AlphaFoldDB" id="A0A5D3CFW2"/>
<name>A0A5D3CFW2_CUCMM</name>
<protein>
    <submittedName>
        <fullName evidence="2">MuDRA-like transposase</fullName>
    </submittedName>
</protein>